<feature type="compositionally biased region" description="Low complexity" evidence="10">
    <location>
        <begin position="1186"/>
        <end position="1196"/>
    </location>
</feature>
<evidence type="ECO:0000256" key="6">
    <source>
        <dbReference type="ARBA" id="ARBA00022741"/>
    </source>
</evidence>
<feature type="transmembrane region" description="Helical" evidence="11">
    <location>
        <begin position="1569"/>
        <end position="1591"/>
    </location>
</feature>
<feature type="transmembrane region" description="Helical" evidence="11">
    <location>
        <begin position="1261"/>
        <end position="1284"/>
    </location>
</feature>
<dbReference type="GO" id="GO:0005524">
    <property type="term" value="F:ATP binding"/>
    <property type="evidence" value="ECO:0007669"/>
    <property type="project" value="UniProtKB-KW"/>
</dbReference>
<accession>A0A068XZS7</accession>
<dbReference type="GO" id="GO:0016887">
    <property type="term" value="F:ATP hydrolysis activity"/>
    <property type="evidence" value="ECO:0007669"/>
    <property type="project" value="InterPro"/>
</dbReference>
<dbReference type="SMART" id="SM00382">
    <property type="entry name" value="AAA"/>
    <property type="match status" value="2"/>
</dbReference>
<feature type="transmembrane region" description="Helical" evidence="11">
    <location>
        <begin position="1650"/>
        <end position="1674"/>
    </location>
</feature>
<dbReference type="InterPro" id="IPR017871">
    <property type="entry name" value="ABC_transporter-like_CS"/>
</dbReference>
<dbReference type="EMBL" id="LN902847">
    <property type="protein sequence ID" value="CDS37906.1"/>
    <property type="molecule type" value="Genomic_DNA"/>
</dbReference>
<comment type="subcellular location">
    <subcellularLocation>
        <location evidence="1">Membrane</location>
        <topology evidence="1">Multi-pass membrane protein</topology>
    </subcellularLocation>
</comment>
<evidence type="ECO:0000256" key="11">
    <source>
        <dbReference type="SAM" id="Phobius"/>
    </source>
</evidence>
<keyword evidence="9 11" id="KW-0472">Membrane</keyword>
<dbReference type="PANTHER" id="PTHR19229:SF36">
    <property type="entry name" value="ATP-BINDING CASSETTE SUB-FAMILY A MEMBER 2"/>
    <property type="match status" value="1"/>
</dbReference>
<feature type="region of interest" description="Disordered" evidence="10">
    <location>
        <begin position="2157"/>
        <end position="2176"/>
    </location>
</feature>
<keyword evidence="14" id="KW-1185">Reference proteome</keyword>
<feature type="transmembrane region" description="Helical" evidence="11">
    <location>
        <begin position="1680"/>
        <end position="1702"/>
    </location>
</feature>
<dbReference type="Pfam" id="PF12698">
    <property type="entry name" value="ABC2_membrane_3"/>
    <property type="match status" value="2"/>
</dbReference>
<evidence type="ECO:0000256" key="5">
    <source>
        <dbReference type="ARBA" id="ARBA00022737"/>
    </source>
</evidence>
<gene>
    <name evidence="13" type="ORF">EmuJ_000519900</name>
</gene>
<dbReference type="InterPro" id="IPR013525">
    <property type="entry name" value="ABC2_TM"/>
</dbReference>
<evidence type="ECO:0000256" key="7">
    <source>
        <dbReference type="ARBA" id="ARBA00022840"/>
    </source>
</evidence>
<feature type="domain" description="ABC transporter" evidence="12">
    <location>
        <begin position="832"/>
        <end position="1063"/>
    </location>
</feature>
<dbReference type="PROSITE" id="PS00211">
    <property type="entry name" value="ABC_TRANSPORTER_1"/>
    <property type="match status" value="1"/>
</dbReference>
<reference evidence="13" key="1">
    <citation type="journal article" date="2013" name="Nature">
        <title>The genomes of four tapeworm species reveal adaptations to parasitism.</title>
        <authorList>
            <person name="Tsai I.J."/>
            <person name="Zarowiecki M."/>
            <person name="Holroyd N."/>
            <person name="Garciarrubio A."/>
            <person name="Sanchez-Flores A."/>
            <person name="Brooks K.L."/>
            <person name="Tracey A."/>
            <person name="Bobes R.J."/>
            <person name="Fragoso G."/>
            <person name="Sciutto E."/>
            <person name="Aslett M."/>
            <person name="Beasley H."/>
            <person name="Bennett H.M."/>
            <person name="Cai J."/>
            <person name="Camicia F."/>
            <person name="Clark R."/>
            <person name="Cucher M."/>
            <person name="De Silva N."/>
            <person name="Day T.A."/>
            <person name="Deplazes P."/>
            <person name="Estrada K."/>
            <person name="Fernandez C."/>
            <person name="Holland P.W."/>
            <person name="Hou J."/>
            <person name="Hu S."/>
            <person name="Huckvale T."/>
            <person name="Hung S.S."/>
            <person name="Kamenetzky L."/>
            <person name="Keane J.A."/>
            <person name="Kiss F."/>
            <person name="Koziol U."/>
            <person name="Lambert O."/>
            <person name="Liu K."/>
            <person name="Luo X."/>
            <person name="Luo Y."/>
            <person name="Macchiaroli N."/>
            <person name="Nichol S."/>
            <person name="Paps J."/>
            <person name="Parkinson J."/>
            <person name="Pouchkina-Stantcheva N."/>
            <person name="Riddiford N."/>
            <person name="Rosenzvit M."/>
            <person name="Salinas G."/>
            <person name="Wasmuth J.D."/>
            <person name="Zamanian M."/>
            <person name="Zheng Y."/>
            <person name="Cai X."/>
            <person name="Soberon X."/>
            <person name="Olson P.D."/>
            <person name="Laclette J.P."/>
            <person name="Brehm K."/>
            <person name="Berriman M."/>
            <person name="Garciarrubio A."/>
            <person name="Bobes R.J."/>
            <person name="Fragoso G."/>
            <person name="Sanchez-Flores A."/>
            <person name="Estrada K."/>
            <person name="Cevallos M.A."/>
            <person name="Morett E."/>
            <person name="Gonzalez V."/>
            <person name="Portillo T."/>
            <person name="Ochoa-Leyva A."/>
            <person name="Jose M.V."/>
            <person name="Sciutto E."/>
            <person name="Landa A."/>
            <person name="Jimenez L."/>
            <person name="Valdes V."/>
            <person name="Carrero J.C."/>
            <person name="Larralde C."/>
            <person name="Morales-Montor J."/>
            <person name="Limon-Lason J."/>
            <person name="Soberon X."/>
            <person name="Laclette J.P."/>
        </authorList>
    </citation>
    <scope>NUCLEOTIDE SEQUENCE [LARGE SCALE GENOMIC DNA]</scope>
</reference>
<feature type="transmembrane region" description="Helical" evidence="11">
    <location>
        <begin position="611"/>
        <end position="633"/>
    </location>
</feature>
<dbReference type="GO" id="GO:0140359">
    <property type="term" value="F:ABC-type transporter activity"/>
    <property type="evidence" value="ECO:0007669"/>
    <property type="project" value="InterPro"/>
</dbReference>
<keyword evidence="8 11" id="KW-1133">Transmembrane helix</keyword>
<keyword evidence="3" id="KW-0813">Transport</keyword>
<evidence type="ECO:0000256" key="8">
    <source>
        <dbReference type="ARBA" id="ARBA00022989"/>
    </source>
</evidence>
<dbReference type="FunFam" id="3.40.50.300:FF:000298">
    <property type="entry name" value="ATP-binding cassette sub-family A member 12"/>
    <property type="match status" value="1"/>
</dbReference>
<feature type="transmembrane region" description="Helical" evidence="11">
    <location>
        <begin position="1611"/>
        <end position="1638"/>
    </location>
</feature>
<protein>
    <submittedName>
        <fullName evidence="13">ATP binding cassette sub family A</fullName>
    </submittedName>
</protein>
<dbReference type="GO" id="GO:0005319">
    <property type="term" value="F:lipid transporter activity"/>
    <property type="evidence" value="ECO:0007669"/>
    <property type="project" value="TreeGrafter"/>
</dbReference>
<dbReference type="GO" id="GO:0016020">
    <property type="term" value="C:membrane"/>
    <property type="evidence" value="ECO:0007669"/>
    <property type="project" value="UniProtKB-SubCell"/>
</dbReference>
<dbReference type="InterPro" id="IPR003593">
    <property type="entry name" value="AAA+_ATPase"/>
</dbReference>
<reference evidence="13" key="2">
    <citation type="submission" date="2015-11" db="EMBL/GenBank/DDBJ databases">
        <authorList>
            <person name="Zhang Y."/>
            <person name="Guo Z."/>
        </authorList>
    </citation>
    <scope>NUCLEOTIDE SEQUENCE</scope>
</reference>
<dbReference type="InterPro" id="IPR027417">
    <property type="entry name" value="P-loop_NTPase"/>
</dbReference>
<feature type="transmembrane region" description="Helical" evidence="11">
    <location>
        <begin position="645"/>
        <end position="663"/>
    </location>
</feature>
<organism evidence="13 14">
    <name type="scientific">Echinococcus multilocularis</name>
    <name type="common">Fox tapeworm</name>
    <dbReference type="NCBI Taxonomy" id="6211"/>
    <lineage>
        <taxon>Eukaryota</taxon>
        <taxon>Metazoa</taxon>
        <taxon>Spiralia</taxon>
        <taxon>Lophotrochozoa</taxon>
        <taxon>Platyhelminthes</taxon>
        <taxon>Cestoda</taxon>
        <taxon>Eucestoda</taxon>
        <taxon>Cyclophyllidea</taxon>
        <taxon>Taeniidae</taxon>
        <taxon>Echinococcus</taxon>
    </lineage>
</organism>
<dbReference type="eggNOG" id="KOG0059">
    <property type="taxonomic scope" value="Eukaryota"/>
</dbReference>
<keyword evidence="6" id="KW-0547">Nucleotide-binding</keyword>
<feature type="transmembrane region" description="Helical" evidence="11">
    <location>
        <begin position="746"/>
        <end position="769"/>
    </location>
</feature>
<evidence type="ECO:0000256" key="9">
    <source>
        <dbReference type="ARBA" id="ARBA00023136"/>
    </source>
</evidence>
<dbReference type="STRING" id="6211.A0A068XZS7"/>
<feature type="transmembrane region" description="Helical" evidence="11">
    <location>
        <begin position="44"/>
        <end position="66"/>
    </location>
</feature>
<feature type="transmembrane region" description="Helical" evidence="11">
    <location>
        <begin position="569"/>
        <end position="590"/>
    </location>
</feature>
<dbReference type="InterPro" id="IPR003439">
    <property type="entry name" value="ABC_transporter-like_ATP-bd"/>
</dbReference>
<dbReference type="PROSITE" id="PS50893">
    <property type="entry name" value="ABC_TRANSPORTER_2"/>
    <property type="match status" value="2"/>
</dbReference>
<dbReference type="Proteomes" id="UP000017246">
    <property type="component" value="Unassembled WGS sequence"/>
</dbReference>
<dbReference type="SUPFAM" id="SSF52540">
    <property type="entry name" value="P-loop containing nucleoside triphosphate hydrolases"/>
    <property type="match status" value="2"/>
</dbReference>
<proteinExistence type="inferred from homology"/>
<feature type="transmembrane region" description="Helical" evidence="11">
    <location>
        <begin position="675"/>
        <end position="694"/>
    </location>
</feature>
<comment type="similarity">
    <text evidence="2">Belongs to the ABC transporter superfamily. ABCA family.</text>
</comment>
<sequence>MDLKKPDTKPCPISATLKRRIPNFFFHYKLLLWKSTLLRIREPWVILGELLLPALIIIVVVGLRFAELPKLHPPCHLVSQPLPSMGFINYMRHVVCNFNYTCSPHDVDDQSQAIVVPMWMSFLDKQSPKNLEEFSNLVRTFSKLKGENQTFNDQSLLPELICQGSISSIITALTPPRTAKELNIFCSSPSFIQRMMLPALFSKVASTIGHVLPKEVNSVPSVLIDSGPTDFEHLRGQIRNVSILFCGNQMGSNSFLSLVNVMKNLGDKVVKNALNQTRTNAQTGNATVCSIMKSIFAQKALRPWTTRLRSVLEGEVFYYPITNTTQEIMKRANNTAVMLEKLKEISTGWMTSKDTLIPHIFVNSTMSKTLRIIAILCSTNPNLDPKSREQCRRLNAFLKPTPTENYIHWTKLLPLINSISEVLHDVLNNCVVYDRFHGFSDTAVMYEALREATANNRTVKVIEFKESDKLLDMQFRLQPSVVDTTYKFKVTDKHWTPAPRHETKESMKYFTSGFIDLQDQVERAYISVLTKTSPSDDPYTEDFLPTEMQFVPAPCYEVDPMLRLFSPNIPLVIVVIWLCNYVINVRAVVYEKEIRLKEFTKVMGMGNAVHWLNWFTVGFIMMTAANILVTMLLKCGKVFPQTDGFLLFCCFTAYILAILPQAFMTSVFFTNASLAAVFSGIFYFIMFIFYYLIIIYELDFAPLMILTFSPQCAIAMTFSRLMNLEVQGFGGQWSNLWTNDIFNESFPLGLCLLMLLVDGLLAWICVWYFENVVPTDYGLTRKWYFFFTQSYWTEVFHGRLKAPRTNEQMELVNADFDMAFHEPPDAGLNVGVSVRGLTKRFGRKKIVAVNNMWVDFYENQITSFLGHNGAGKTTTISILTGIYAPSAGTAYVYGQDINYEMPEIRNHLGLCPQHNILFDNLSVAQHIRFYGYMKGLSKDEVEKEVNQFLVELKLEDKANELSKNLSGGQKRRLSLAAAFVGGSKIVFLDEPTAGVDPSSRRTIWNLIFRFKASRTIILTTHHMDEADFLGDRIAIVSQGRIKASGSSLFLKSKFAKYYYLSMEKSDGVVKAANTDSQLTNIISTQLEGSELSTSTPTEWVFTLPAAKAYDEDGFVRLFTFLEENRAKLSKDFGVKGIGLSDTSLEEIFMLLSDDPSKIKTVNPMTQKKLAFIRKLFKRHAKFSSINNNSSNTSSTDADGDTDEDSDLEPVVELPSKYDSTAVVPTEAATVERNTGCRLYLQQCHAYLAKRRQCVLRSKRGWILEIALPAFAVTVMMAVIASYSVDTTQPSMPLHPWLMSSRKNIPHLQTFFSNTPTNISSIRSISDAYSQAIASARGWSGTRCLPHFVYKLEPERYAYCNLEDYIVPNPLPALTPEGILEVQASEKVNCFCKKADFCPSGATVLPPNHLLPTTDYLMNLTNYNVSNYLLKSRNSAILKRYGGFTFMVTKTGSAVVSAKVLLSNQSRVENIFNSLLNNPNATSLGLRVADFLLKGLPPTQYSRIWYHNKGFASSVAYLNVLHNLQLRMLLAKNKAVPDPEDHGIAIANFPLPSKSGTISRGMVISLMLDLIKAVGIVFALSFVSSSFSTFVIRERKCGFMAMQLLAGQNRVVYWGMSYLWDFLSIIIPITIIVIVFIIFNEQAYIGKDHVGAFVVLMLTYGLAITPLMYCFTFAFRVPSVAFVTLLAINIIVATVTAVIFYTLDLISYENSNIKPVVQVLEKVFLIFPQFAFCRGFYELAKRHALNQQGLQQLVGAYGIFDWGVMTAKLVALLIEAAVFSGLVLLISYTSGANICEKCKKRRWKKVESAMAGTPGGVFKPVVSEDVMKEIGRVENDPMNEMQDVVRAINLTKCYPKKVKPAVNELTFGVRPGECFGLLGVNGAGKTTTFNMLTTTIHPTSGTILIGDCNITEKSGLSSYSLIGYCPQFDALLPHLTGFETLQLFARIHGYPERVIPTLADRLIDRMSLRPHAYKPVHTYSGGNLRKLSTAVATVGNPQVLLLDEPTSGMDPGAKRCLWKVIKSLQKEGCSVVLTTHSMEECEALCNRLAIMMDGQFQCFGTVAHLKQRFGEGYILEVDLGVDEPNPQKFFPPSDAITLTDAVGKKCNFEAHGEVCLSKIFKQLLALRSAGKITTFAVRQVSLDSVFVNFVRSYENERGDGEYDEDLSSVEPDRMEAF</sequence>
<evidence type="ECO:0000259" key="12">
    <source>
        <dbReference type="PROSITE" id="PS50893"/>
    </source>
</evidence>
<evidence type="ECO:0000256" key="10">
    <source>
        <dbReference type="SAM" id="MobiDB-lite"/>
    </source>
</evidence>
<keyword evidence="4 11" id="KW-0812">Transmembrane</keyword>
<evidence type="ECO:0000313" key="13">
    <source>
        <dbReference type="EMBL" id="CDS37906.1"/>
    </source>
</evidence>
<dbReference type="OMA" id="ECSESIT"/>
<dbReference type="Gene3D" id="3.40.50.300">
    <property type="entry name" value="P-loop containing nucleotide triphosphate hydrolases"/>
    <property type="match status" value="2"/>
</dbReference>
<keyword evidence="7" id="KW-0067">ATP-binding</keyword>
<dbReference type="InterPro" id="IPR026082">
    <property type="entry name" value="ABCA"/>
</dbReference>
<dbReference type="OrthoDB" id="10255969at2759"/>
<dbReference type="Pfam" id="PF00005">
    <property type="entry name" value="ABC_tran"/>
    <property type="match status" value="2"/>
</dbReference>
<evidence type="ECO:0000256" key="1">
    <source>
        <dbReference type="ARBA" id="ARBA00004141"/>
    </source>
</evidence>
<keyword evidence="5" id="KW-0677">Repeat</keyword>
<evidence type="ECO:0000256" key="3">
    <source>
        <dbReference type="ARBA" id="ARBA00022448"/>
    </source>
</evidence>
<feature type="compositionally biased region" description="Acidic residues" evidence="10">
    <location>
        <begin position="1197"/>
        <end position="1207"/>
    </location>
</feature>
<feature type="region of interest" description="Disordered" evidence="10">
    <location>
        <begin position="1186"/>
        <end position="1207"/>
    </location>
</feature>
<dbReference type="PANTHER" id="PTHR19229">
    <property type="entry name" value="ATP-BINDING CASSETTE TRANSPORTER SUBFAMILY A ABCA"/>
    <property type="match status" value="1"/>
</dbReference>
<evidence type="ECO:0000256" key="4">
    <source>
        <dbReference type="ARBA" id="ARBA00022692"/>
    </source>
</evidence>
<evidence type="ECO:0000256" key="2">
    <source>
        <dbReference type="ARBA" id="ARBA00008869"/>
    </source>
</evidence>
<dbReference type="FunFam" id="3.40.50.300:FF:002470">
    <property type="entry name" value="ABC transporter, putative"/>
    <property type="match status" value="1"/>
</dbReference>
<evidence type="ECO:0000313" key="14">
    <source>
        <dbReference type="Proteomes" id="UP000017246"/>
    </source>
</evidence>
<feature type="transmembrane region" description="Helical" evidence="11">
    <location>
        <begin position="1768"/>
        <end position="1787"/>
    </location>
</feature>
<dbReference type="CDD" id="cd03263">
    <property type="entry name" value="ABC_subfamily_A"/>
    <property type="match status" value="2"/>
</dbReference>
<name>A0A068XZS7_ECHMU</name>
<feature type="domain" description="ABC transporter" evidence="12">
    <location>
        <begin position="1844"/>
        <end position="2077"/>
    </location>
</feature>